<keyword evidence="4" id="KW-1185">Reference proteome</keyword>
<reference evidence="3 4" key="1">
    <citation type="journal article" date="2024" name="BMC Genomics">
        <title>De novo assembly and annotation of Popillia japonica's genome with initial clues to its potential as an invasive pest.</title>
        <authorList>
            <person name="Cucini C."/>
            <person name="Boschi S."/>
            <person name="Funari R."/>
            <person name="Cardaioli E."/>
            <person name="Iannotti N."/>
            <person name="Marturano G."/>
            <person name="Paoli F."/>
            <person name="Bruttini M."/>
            <person name="Carapelli A."/>
            <person name="Frati F."/>
            <person name="Nardi F."/>
        </authorList>
    </citation>
    <scope>NUCLEOTIDE SEQUENCE [LARGE SCALE GENOMIC DNA]</scope>
    <source>
        <strain evidence="3">DMR45628</strain>
    </source>
</reference>
<dbReference type="InterPro" id="IPR052638">
    <property type="entry name" value="PiggyBac_TE-derived"/>
</dbReference>
<sequence length="256" mass="30211">MKDNEGEIITSVEREYPRENIGSQQSERTENEQNEKNIETKTKKEKILKTKTKKDSKNDEQEEINRRWKKREVETKIPEYSEEAGPVTDIFENCQTANDFFDKFIEPIIDNIFFQTNLYAVQRNKVLNVNKEEFLAFFGINMLMGYHVLPSWRHYWSTSPDLDSHREEDEIVGAIVEGNNLEQEEDDDHDIEFIPNPYFTVEIRDKTGTVNVHFAKTLKELEQRFHQLLKSAAEVSGGGRERGRRDSEPEPESRWY</sequence>
<accession>A0AAW1MGN7</accession>
<evidence type="ECO:0000256" key="1">
    <source>
        <dbReference type="SAM" id="MobiDB-lite"/>
    </source>
</evidence>
<dbReference type="AlphaFoldDB" id="A0AAW1MGN7"/>
<evidence type="ECO:0000259" key="2">
    <source>
        <dbReference type="Pfam" id="PF13843"/>
    </source>
</evidence>
<dbReference type="InterPro" id="IPR029526">
    <property type="entry name" value="PGBD"/>
</dbReference>
<feature type="compositionally biased region" description="Basic and acidic residues" evidence="1">
    <location>
        <begin position="27"/>
        <end position="66"/>
    </location>
</feature>
<evidence type="ECO:0000313" key="4">
    <source>
        <dbReference type="Proteomes" id="UP001458880"/>
    </source>
</evidence>
<dbReference type="PANTHER" id="PTHR47055">
    <property type="entry name" value="DDE_TNP_1_7 DOMAIN-CONTAINING PROTEIN"/>
    <property type="match status" value="1"/>
</dbReference>
<protein>
    <submittedName>
        <fullName evidence="3">Transposase IS4</fullName>
    </submittedName>
</protein>
<dbReference type="Pfam" id="PF13843">
    <property type="entry name" value="DDE_Tnp_1_7"/>
    <property type="match status" value="1"/>
</dbReference>
<dbReference type="Proteomes" id="UP001458880">
    <property type="component" value="Unassembled WGS sequence"/>
</dbReference>
<feature type="region of interest" description="Disordered" evidence="1">
    <location>
        <begin position="1"/>
        <end position="66"/>
    </location>
</feature>
<evidence type="ECO:0000313" key="3">
    <source>
        <dbReference type="EMBL" id="KAK9745348.1"/>
    </source>
</evidence>
<feature type="region of interest" description="Disordered" evidence="1">
    <location>
        <begin position="232"/>
        <end position="256"/>
    </location>
</feature>
<dbReference type="GO" id="GO:0043565">
    <property type="term" value="F:sequence-specific DNA binding"/>
    <property type="evidence" value="ECO:0007669"/>
    <property type="project" value="TreeGrafter"/>
</dbReference>
<gene>
    <name evidence="3" type="ORF">QE152_g6976</name>
</gene>
<name>A0AAW1MGN7_POPJA</name>
<feature type="domain" description="PiggyBac transposable element-derived protein" evidence="2">
    <location>
        <begin position="99"/>
        <end position="162"/>
    </location>
</feature>
<proteinExistence type="predicted"/>
<comment type="caution">
    <text evidence="3">The sequence shown here is derived from an EMBL/GenBank/DDBJ whole genome shotgun (WGS) entry which is preliminary data.</text>
</comment>
<feature type="compositionally biased region" description="Basic and acidic residues" evidence="1">
    <location>
        <begin position="239"/>
        <end position="256"/>
    </location>
</feature>
<organism evidence="3 4">
    <name type="scientific">Popillia japonica</name>
    <name type="common">Japanese beetle</name>
    <dbReference type="NCBI Taxonomy" id="7064"/>
    <lineage>
        <taxon>Eukaryota</taxon>
        <taxon>Metazoa</taxon>
        <taxon>Ecdysozoa</taxon>
        <taxon>Arthropoda</taxon>
        <taxon>Hexapoda</taxon>
        <taxon>Insecta</taxon>
        <taxon>Pterygota</taxon>
        <taxon>Neoptera</taxon>
        <taxon>Endopterygota</taxon>
        <taxon>Coleoptera</taxon>
        <taxon>Polyphaga</taxon>
        <taxon>Scarabaeiformia</taxon>
        <taxon>Scarabaeidae</taxon>
        <taxon>Rutelinae</taxon>
        <taxon>Popillia</taxon>
    </lineage>
</organism>
<dbReference type="EMBL" id="JASPKY010000049">
    <property type="protein sequence ID" value="KAK9745348.1"/>
    <property type="molecule type" value="Genomic_DNA"/>
</dbReference>
<dbReference type="PANTHER" id="PTHR47055:SF3">
    <property type="entry name" value="PHORBOL-ESTER_DAG-TYPE DOMAIN-CONTAINING PROTEIN"/>
    <property type="match status" value="1"/>
</dbReference>